<accession>A0A6I6SMP1</accession>
<gene>
    <name evidence="1" type="ORF">EKK97_14070</name>
</gene>
<dbReference type="InterPro" id="IPR020288">
    <property type="entry name" value="Sheath_initiator"/>
</dbReference>
<proteinExistence type="predicted"/>
<dbReference type="EMBL" id="CP035042">
    <property type="protein sequence ID" value="QHC50491.1"/>
    <property type="molecule type" value="Genomic_DNA"/>
</dbReference>
<name>A0A6I6SMP1_9GAMM</name>
<keyword evidence="2" id="KW-1185">Reference proteome</keyword>
<dbReference type="AlphaFoldDB" id="A0A6I6SMP1"/>
<reference evidence="1 2" key="1">
    <citation type="submission" date="2019-01" db="EMBL/GenBank/DDBJ databases">
        <title>Complete genome of a denitifying bacterium Halomons sp. BC-M4-5.</title>
        <authorList>
            <person name="Wang L."/>
            <person name="Shao Z."/>
        </authorList>
    </citation>
    <scope>NUCLEOTIDE SEQUENCE [LARGE SCALE GENOMIC DNA]</scope>
    <source>
        <strain evidence="1 2">BC-M4-5</strain>
    </source>
</reference>
<sequence length="118" mass="13252">MIREWNRDNGDMATRGEPFLTGKEATAAGIYHRLRLFFGEFWLDVTEGTAWFQSILGKAPQDLAELTLKQRILTAPGVVSITSFSFTTDAASRRITVDATVLDVNHESIRILFDEGFL</sequence>
<evidence type="ECO:0000313" key="2">
    <source>
        <dbReference type="Proteomes" id="UP000464013"/>
    </source>
</evidence>
<dbReference type="KEGG" id="htx:EKK97_14070"/>
<dbReference type="OrthoDB" id="9812969at2"/>
<evidence type="ECO:0000313" key="1">
    <source>
        <dbReference type="EMBL" id="QHC50491.1"/>
    </source>
</evidence>
<dbReference type="Pfam" id="PF10934">
    <property type="entry name" value="Sheath_initiator"/>
    <property type="match status" value="1"/>
</dbReference>
<organism evidence="1 2">
    <name type="scientific">Billgrantia tianxiuensis</name>
    <dbReference type="NCBI Taxonomy" id="2497861"/>
    <lineage>
        <taxon>Bacteria</taxon>
        <taxon>Pseudomonadati</taxon>
        <taxon>Pseudomonadota</taxon>
        <taxon>Gammaproteobacteria</taxon>
        <taxon>Oceanospirillales</taxon>
        <taxon>Halomonadaceae</taxon>
        <taxon>Billgrantia</taxon>
    </lineage>
</organism>
<protein>
    <submittedName>
        <fullName evidence="1">Uncharacterized protein</fullName>
    </submittedName>
</protein>
<dbReference type="RefSeq" id="WP_159552796.1">
    <property type="nucleotide sequence ID" value="NZ_CP035042.1"/>
</dbReference>
<dbReference type="Proteomes" id="UP000464013">
    <property type="component" value="Chromosome"/>
</dbReference>